<dbReference type="InterPro" id="IPR019999">
    <property type="entry name" value="Anth_synth_I-like"/>
</dbReference>
<keyword evidence="4" id="KW-1185">Reference proteome</keyword>
<dbReference type="PANTHER" id="PTHR11236">
    <property type="entry name" value="AMINOBENZOATE/ANTHRANILATE SYNTHASE"/>
    <property type="match status" value="1"/>
</dbReference>
<dbReference type="GO" id="GO:0000162">
    <property type="term" value="P:L-tryptophan biosynthetic process"/>
    <property type="evidence" value="ECO:0007669"/>
    <property type="project" value="TreeGrafter"/>
</dbReference>
<name>F0SAF6_PSESL</name>
<dbReference type="eggNOG" id="COG0147">
    <property type="taxonomic scope" value="Bacteria"/>
</dbReference>
<protein>
    <submittedName>
        <fullName evidence="3">Chorismate binding protein</fullName>
    </submittedName>
</protein>
<dbReference type="InterPro" id="IPR006805">
    <property type="entry name" value="Anth_synth_I_N"/>
</dbReference>
<feature type="domain" description="Chorismate-utilising enzyme C-terminal" evidence="1">
    <location>
        <begin position="154"/>
        <end position="409"/>
    </location>
</feature>
<dbReference type="Gene3D" id="3.60.120.10">
    <property type="entry name" value="Anthranilate synthase"/>
    <property type="match status" value="1"/>
</dbReference>
<accession>F0SAF6</accession>
<reference evidence="3 4" key="1">
    <citation type="journal article" date="2011" name="Stand. Genomic Sci.">
        <title>Complete genome sequence of the gliding, heparinolytic Pedobacter saltans type strain (113).</title>
        <authorList>
            <person name="Liolios K."/>
            <person name="Sikorski J."/>
            <person name="Lu M."/>
            <person name="Nolan M."/>
            <person name="Lapidus A."/>
            <person name="Lucas S."/>
            <person name="Hammon N."/>
            <person name="Deshpande S."/>
            <person name="Cheng J.F."/>
            <person name="Tapia R."/>
            <person name="Han C."/>
            <person name="Goodwin L."/>
            <person name="Pitluck S."/>
            <person name="Huntemann M."/>
            <person name="Ivanova N."/>
            <person name="Pagani I."/>
            <person name="Mavromatis K."/>
            <person name="Ovchinikova G."/>
            <person name="Pati A."/>
            <person name="Chen A."/>
            <person name="Palaniappan K."/>
            <person name="Land M."/>
            <person name="Hauser L."/>
            <person name="Brambilla E.M."/>
            <person name="Kotsyurbenko O."/>
            <person name="Rohde M."/>
            <person name="Tindall B.J."/>
            <person name="Abt B."/>
            <person name="Goker M."/>
            <person name="Detter J.C."/>
            <person name="Woyke T."/>
            <person name="Bristow J."/>
            <person name="Eisen J.A."/>
            <person name="Markowitz V."/>
            <person name="Hugenholtz P."/>
            <person name="Klenk H.P."/>
            <person name="Kyrpides N.C."/>
        </authorList>
    </citation>
    <scope>NUCLEOTIDE SEQUENCE [LARGE SCALE GENOMIC DNA]</scope>
    <source>
        <strain evidence="4">ATCC 51119 / DSM 12145 / JCM 21818 / LMG 10337 / NBRC 100064 / NCIMB 13643</strain>
    </source>
</reference>
<dbReference type="KEGG" id="psn:Pedsa_2024"/>
<feature type="domain" description="Anthranilate synthase component I N-terminal" evidence="2">
    <location>
        <begin position="68"/>
        <end position="112"/>
    </location>
</feature>
<evidence type="ECO:0000259" key="1">
    <source>
        <dbReference type="Pfam" id="PF00425"/>
    </source>
</evidence>
<dbReference type="RefSeq" id="WP_013633063.1">
    <property type="nucleotide sequence ID" value="NC_015177.1"/>
</dbReference>
<dbReference type="InterPro" id="IPR015890">
    <property type="entry name" value="Chorismate_C"/>
</dbReference>
<evidence type="ECO:0000313" key="3">
    <source>
        <dbReference type="EMBL" id="ADY52576.1"/>
    </source>
</evidence>
<dbReference type="PANTHER" id="PTHR11236:SF9">
    <property type="entry name" value="ANTHRANILATE SYNTHASE COMPONENT 1"/>
    <property type="match status" value="1"/>
</dbReference>
<evidence type="ECO:0000259" key="2">
    <source>
        <dbReference type="Pfam" id="PF04715"/>
    </source>
</evidence>
<organism evidence="3 4">
    <name type="scientific">Pseudopedobacter saltans (strain ATCC 51119 / DSM 12145 / JCM 21818 / CCUG 39354 / LMG 10337 / NBRC 100064 / NCIMB 13643)</name>
    <name type="common">Pedobacter saltans</name>
    <dbReference type="NCBI Taxonomy" id="762903"/>
    <lineage>
        <taxon>Bacteria</taxon>
        <taxon>Pseudomonadati</taxon>
        <taxon>Bacteroidota</taxon>
        <taxon>Sphingobacteriia</taxon>
        <taxon>Sphingobacteriales</taxon>
        <taxon>Sphingobacteriaceae</taxon>
        <taxon>Pseudopedobacter</taxon>
    </lineage>
</organism>
<gene>
    <name evidence="3" type="ordered locus">Pedsa_2024</name>
</gene>
<dbReference type="PRINTS" id="PR00095">
    <property type="entry name" value="ANTSNTHASEI"/>
</dbReference>
<sequence length="423" mass="48997">MVQLDDKKVFIDKALQWADQFQILAIFDSNSHSEKYAEYDLVIAADYIDLLETNFKDAFGKLEKFKNKHQGWLFGGLGYDLKNDIESLKSENPDYLEFPDCFFFVPKHILLIRGNTLEVQSDQINLYQEIQNFKNPILDYDQQEQKIIRQRFSKDEYIRQVKDIQNRISAGDIYETNFCMEFYGESPILPLTTFHRLNNSSDAPFSAYFRWFDKYIICASPERFLAKRSLKLISQPIKGTAKRGNTPEEDDLLKDTLYNNPKERQENVMIVDLVRNDLTKCAKSGTVRVEELFGIYSFKQVHQMISTIVCEIKEQESIVNILKSTFPMGSMTGAPKIKAMELMEFYERSKRGIYSGAIGYITPEDDFDFNVVIRSILYNATNQYFSFHAGSAITYYADAEKEYEECLLKIGALVKALNGKLEG</sequence>
<reference evidence="4" key="2">
    <citation type="submission" date="2011-02" db="EMBL/GenBank/DDBJ databases">
        <title>The complete genome of Pedobacter saltans DSM 12145.</title>
        <authorList>
            <consortium name="US DOE Joint Genome Institute (JGI-PGF)"/>
            <person name="Lucas S."/>
            <person name="Copeland A."/>
            <person name="Lapidus A."/>
            <person name="Bruce D."/>
            <person name="Goodwin L."/>
            <person name="Pitluck S."/>
            <person name="Kyrpides N."/>
            <person name="Mavromatis K."/>
            <person name="Pagani I."/>
            <person name="Ivanova N."/>
            <person name="Ovchinnikova G."/>
            <person name="Lu M."/>
            <person name="Detter J.C."/>
            <person name="Han C."/>
            <person name="Land M."/>
            <person name="Hauser L."/>
            <person name="Markowitz V."/>
            <person name="Cheng J.-F."/>
            <person name="Hugenholtz P."/>
            <person name="Woyke T."/>
            <person name="Wu D."/>
            <person name="Tindall B."/>
            <person name="Pomrenke H.G."/>
            <person name="Brambilla E."/>
            <person name="Klenk H.-P."/>
            <person name="Eisen J.A."/>
        </authorList>
    </citation>
    <scope>NUCLEOTIDE SEQUENCE [LARGE SCALE GENOMIC DNA]</scope>
    <source>
        <strain evidence="4">ATCC 51119 / DSM 12145 / JCM 21818 / LMG 10337 / NBRC 100064 / NCIMB 13643</strain>
    </source>
</reference>
<proteinExistence type="predicted"/>
<dbReference type="STRING" id="762903.Pedsa_2024"/>
<dbReference type="Pfam" id="PF00425">
    <property type="entry name" value="Chorismate_bind"/>
    <property type="match status" value="1"/>
</dbReference>
<dbReference type="InterPro" id="IPR005801">
    <property type="entry name" value="ADC_synthase"/>
</dbReference>
<dbReference type="OrthoDB" id="9803598at2"/>
<dbReference type="AlphaFoldDB" id="F0SAF6"/>
<evidence type="ECO:0000313" key="4">
    <source>
        <dbReference type="Proteomes" id="UP000000310"/>
    </source>
</evidence>
<dbReference type="Pfam" id="PF04715">
    <property type="entry name" value="Anth_synt_I_N"/>
    <property type="match status" value="1"/>
</dbReference>
<dbReference type="SUPFAM" id="SSF56322">
    <property type="entry name" value="ADC synthase"/>
    <property type="match status" value="1"/>
</dbReference>
<dbReference type="HOGENOM" id="CLU_006493_1_1_10"/>
<dbReference type="EMBL" id="CP002545">
    <property type="protein sequence ID" value="ADY52576.1"/>
    <property type="molecule type" value="Genomic_DNA"/>
</dbReference>
<dbReference type="Proteomes" id="UP000000310">
    <property type="component" value="Chromosome"/>
</dbReference>